<dbReference type="RefSeq" id="XP_070329939.1">
    <property type="nucleotide sequence ID" value="XM_070473838.1"/>
</dbReference>
<sequence>MLEAGVGRGVATRRAEVRGWRLGPTARAPPGPARAARPAPQSRAPPPQAAAMAAWRVPASALGRSRPAAPPPELPPRDGAAFRRRRGVPLCSAAREDGGGLGPDSQGGPEEAAKGPASQELTAAERRIAELHAAACAAGQLNYVDPATGYVVFTQLAHLQRGQCCGSACRHCPYGQINVKDPSKKKQFNSYFYV</sequence>
<feature type="compositionally biased region" description="Low complexity" evidence="1">
    <location>
        <begin position="49"/>
        <end position="61"/>
    </location>
</feature>
<gene>
    <name evidence="3" type="primary">C11H1orf53</name>
</gene>
<dbReference type="PANTHER" id="PTHR21037:SF2">
    <property type="entry name" value="SIMILAR TO NOVEL PROTEIN"/>
    <property type="match status" value="1"/>
</dbReference>
<evidence type="ECO:0000313" key="2">
    <source>
        <dbReference type="Proteomes" id="UP001652640"/>
    </source>
</evidence>
<reference evidence="3" key="2">
    <citation type="submission" date="2025-08" db="UniProtKB">
        <authorList>
            <consortium name="RefSeq"/>
        </authorList>
    </citation>
    <scope>IDENTIFICATION</scope>
    <source>
        <tissue evidence="3">Tongue muscle</tissue>
    </source>
</reference>
<proteinExistence type="predicted"/>
<dbReference type="Proteomes" id="UP001652640">
    <property type="component" value="Chromosome 11"/>
</dbReference>
<evidence type="ECO:0000256" key="1">
    <source>
        <dbReference type="SAM" id="MobiDB-lite"/>
    </source>
</evidence>
<name>A0ABM4IQ35_ODOVR</name>
<dbReference type="Pfam" id="PF17653">
    <property type="entry name" value="DUF5522"/>
    <property type="match status" value="1"/>
</dbReference>
<accession>A0ABM4IQ35</accession>
<feature type="compositionally biased region" description="Low complexity" evidence="1">
    <location>
        <begin position="33"/>
        <end position="42"/>
    </location>
</feature>
<organism evidence="2 3">
    <name type="scientific">Odocoileus virginianus</name>
    <name type="common">White-tailed deer</name>
    <dbReference type="NCBI Taxonomy" id="9874"/>
    <lineage>
        <taxon>Eukaryota</taxon>
        <taxon>Metazoa</taxon>
        <taxon>Chordata</taxon>
        <taxon>Craniata</taxon>
        <taxon>Vertebrata</taxon>
        <taxon>Euteleostomi</taxon>
        <taxon>Mammalia</taxon>
        <taxon>Eutheria</taxon>
        <taxon>Laurasiatheria</taxon>
        <taxon>Artiodactyla</taxon>
        <taxon>Ruminantia</taxon>
        <taxon>Pecora</taxon>
        <taxon>Cervidae</taxon>
        <taxon>Odocoileinae</taxon>
        <taxon>Odocoileus</taxon>
    </lineage>
</organism>
<reference evidence="2" key="1">
    <citation type="journal article" date="2022" name="J. Hered.">
        <title>A De Novo Chromosome-Level Genome Assembly of the White-Tailed Deer, Odocoileus Virginianus.</title>
        <authorList>
            <person name="London E.W."/>
            <person name="Roca A.L."/>
            <person name="Novakofski J.E."/>
            <person name="Mateus-Pinilla N.E."/>
        </authorList>
    </citation>
    <scope>NUCLEOTIDE SEQUENCE [LARGE SCALE GENOMIC DNA]</scope>
</reference>
<feature type="region of interest" description="Disordered" evidence="1">
    <location>
        <begin position="1"/>
        <end position="120"/>
    </location>
</feature>
<dbReference type="GeneID" id="139037418"/>
<protein>
    <submittedName>
        <fullName evidence="3">Uncharacterized protein C1orf53 homolog isoform X1</fullName>
    </submittedName>
</protein>
<dbReference type="InterPro" id="IPR040807">
    <property type="entry name" value="DUF5522"/>
</dbReference>
<evidence type="ECO:0000313" key="3">
    <source>
        <dbReference type="RefSeq" id="XP_070329939.1"/>
    </source>
</evidence>
<dbReference type="PANTHER" id="PTHR21037">
    <property type="entry name" value="39S RIBOSOMAL PROTEIN L14, MITOCHONDRIAL"/>
    <property type="match status" value="1"/>
</dbReference>
<keyword evidence="2" id="KW-1185">Reference proteome</keyword>